<comment type="similarity">
    <text evidence="4 5">Belongs to the RlpA family.</text>
</comment>
<dbReference type="PROSITE" id="PS51257">
    <property type="entry name" value="PROKAR_LIPOPROTEIN"/>
    <property type="match status" value="1"/>
</dbReference>
<dbReference type="InterPro" id="IPR012997">
    <property type="entry name" value="RplA"/>
</dbReference>
<dbReference type="GO" id="GO:0071555">
    <property type="term" value="P:cell wall organization"/>
    <property type="evidence" value="ECO:0007669"/>
    <property type="project" value="UniProtKB-KW"/>
</dbReference>
<dbReference type="STRING" id="1454003.AW10_03713"/>
<keyword evidence="4" id="KW-1003">Cell membrane</keyword>
<evidence type="ECO:0000313" key="8">
    <source>
        <dbReference type="EMBL" id="EXI77524.1"/>
    </source>
</evidence>
<dbReference type="PANTHER" id="PTHR34183:SF1">
    <property type="entry name" value="ENDOLYTIC PEPTIDOGLYCAN TRANSGLYCOSYLASE RLPA"/>
    <property type="match status" value="1"/>
</dbReference>
<proteinExistence type="inferred from homology"/>
<keyword evidence="4 8" id="KW-0449">Lipoprotein</keyword>
<evidence type="ECO:0000256" key="4">
    <source>
        <dbReference type="HAMAP-Rule" id="MF_02071"/>
    </source>
</evidence>
<dbReference type="Proteomes" id="UP000021816">
    <property type="component" value="Unassembled WGS sequence"/>
</dbReference>
<keyword evidence="4" id="KW-0472">Membrane</keyword>
<dbReference type="HAMAP" id="MF_02071">
    <property type="entry name" value="RlpA"/>
    <property type="match status" value="1"/>
</dbReference>
<keyword evidence="4" id="KW-0564">Palmitate</keyword>
<dbReference type="InterPro" id="IPR034718">
    <property type="entry name" value="RlpA"/>
</dbReference>
<evidence type="ECO:0000256" key="6">
    <source>
        <dbReference type="SAM" id="MobiDB-lite"/>
    </source>
</evidence>
<dbReference type="GO" id="GO:0005886">
    <property type="term" value="C:plasma membrane"/>
    <property type="evidence" value="ECO:0007669"/>
    <property type="project" value="UniProtKB-SubCell"/>
</dbReference>
<dbReference type="InterPro" id="IPR036680">
    <property type="entry name" value="SPOR-like_sf"/>
</dbReference>
<accession>A0A011QFF4</accession>
<dbReference type="NCBIfam" id="TIGR00413">
    <property type="entry name" value="rlpA"/>
    <property type="match status" value="1"/>
</dbReference>
<organism evidence="8 9">
    <name type="scientific">Candidatus Accumulibacter appositus</name>
    <dbReference type="NCBI Taxonomy" id="1454003"/>
    <lineage>
        <taxon>Bacteria</taxon>
        <taxon>Pseudomonadati</taxon>
        <taxon>Pseudomonadota</taxon>
        <taxon>Betaproteobacteria</taxon>
        <taxon>Candidatus Accumulibacter</taxon>
    </lineage>
</organism>
<dbReference type="Pfam" id="PF05036">
    <property type="entry name" value="SPOR"/>
    <property type="match status" value="1"/>
</dbReference>
<evidence type="ECO:0000256" key="1">
    <source>
        <dbReference type="ARBA" id="ARBA00022729"/>
    </source>
</evidence>
<comment type="subcellular location">
    <subcellularLocation>
        <location evidence="4">Cell membrane</location>
        <topology evidence="4">Lipid-anchor</topology>
    </subcellularLocation>
</comment>
<dbReference type="GO" id="GO:0042834">
    <property type="term" value="F:peptidoglycan binding"/>
    <property type="evidence" value="ECO:0007669"/>
    <property type="project" value="InterPro"/>
</dbReference>
<feature type="region of interest" description="Disordered" evidence="6">
    <location>
        <begin position="30"/>
        <end position="74"/>
    </location>
</feature>
<dbReference type="GO" id="GO:0008932">
    <property type="term" value="F:lytic endotransglycosylase activity"/>
    <property type="evidence" value="ECO:0007669"/>
    <property type="project" value="UniProtKB-UniRule"/>
</dbReference>
<dbReference type="InterPro" id="IPR036908">
    <property type="entry name" value="RlpA-like_sf"/>
</dbReference>
<dbReference type="FunFam" id="2.40.40.10:FF:000003">
    <property type="entry name" value="Endolytic peptidoglycan transglycosylase RlpA"/>
    <property type="match status" value="1"/>
</dbReference>
<feature type="domain" description="SPOR" evidence="7">
    <location>
        <begin position="287"/>
        <end position="366"/>
    </location>
</feature>
<dbReference type="EMBL" id="JEMX01000097">
    <property type="protein sequence ID" value="EXI77524.1"/>
    <property type="molecule type" value="Genomic_DNA"/>
</dbReference>
<sequence length="366" mass="39502">MKRGKSGFLTARAGCIVLVLLALPALLTGCGGSPSRSSDATAERSKTGRKPVVQKRGGGYYKDDGPGDEIPDNLDDIPDAQPMLEPLHRFANRPYVVLGKAYQPKTSLSAHQERGIASWYGKKFHGQKTSIGERYDMFAMTAAHPTLAIPSYVRVTNVSNGKSVVVRVIDRGPFHADRVIDLSYAAAYRLGYVDDGSTLVQVDSIVPDGATTMTYAQLMPAPTPVPRPRQVLPPSGERDEIELLAANMGFEAVAVESPPPPPEPEPVLRAERPALVSSPAAPLPATPAALPGVFLQLGAFASAENAESLRVHLLRELDWLNEGIEINAGGGMHRVHMGPYRSRVDAERVAERIRLALGYKPTFITR</sequence>
<evidence type="ECO:0000256" key="2">
    <source>
        <dbReference type="ARBA" id="ARBA00023239"/>
    </source>
</evidence>
<dbReference type="Pfam" id="PF03330">
    <property type="entry name" value="DPBB_1"/>
    <property type="match status" value="1"/>
</dbReference>
<dbReference type="Gene3D" id="2.40.40.10">
    <property type="entry name" value="RlpA-like domain"/>
    <property type="match status" value="1"/>
</dbReference>
<protein>
    <recommendedName>
        <fullName evidence="4">Endolytic peptidoglycan transglycosylase RlpA</fullName>
        <ecNumber evidence="4">4.2.2.-</ecNumber>
    </recommendedName>
</protein>
<keyword evidence="3 4" id="KW-0961">Cell wall biogenesis/degradation</keyword>
<evidence type="ECO:0000256" key="3">
    <source>
        <dbReference type="ARBA" id="ARBA00023316"/>
    </source>
</evidence>
<keyword evidence="2 4" id="KW-0456">Lyase</keyword>
<comment type="function">
    <text evidence="4">Lytic transglycosylase with a strong preference for naked glycan strands that lack stem peptides.</text>
</comment>
<dbReference type="CDD" id="cd22268">
    <property type="entry name" value="DPBB_RlpA-like"/>
    <property type="match status" value="1"/>
</dbReference>
<keyword evidence="1" id="KW-0732">Signal</keyword>
<dbReference type="GO" id="GO:0000270">
    <property type="term" value="P:peptidoglycan metabolic process"/>
    <property type="evidence" value="ECO:0007669"/>
    <property type="project" value="UniProtKB-UniRule"/>
</dbReference>
<dbReference type="SUPFAM" id="SSF110997">
    <property type="entry name" value="Sporulation related repeat"/>
    <property type="match status" value="1"/>
</dbReference>
<dbReference type="PANTHER" id="PTHR34183">
    <property type="entry name" value="ENDOLYTIC PEPTIDOGLYCAN TRANSGLYCOSYLASE RLPA"/>
    <property type="match status" value="1"/>
</dbReference>
<evidence type="ECO:0000259" key="7">
    <source>
        <dbReference type="PROSITE" id="PS51724"/>
    </source>
</evidence>
<dbReference type="PROSITE" id="PS51724">
    <property type="entry name" value="SPOR"/>
    <property type="match status" value="1"/>
</dbReference>
<dbReference type="SUPFAM" id="SSF50685">
    <property type="entry name" value="Barwin-like endoglucanases"/>
    <property type="match status" value="1"/>
</dbReference>
<evidence type="ECO:0000256" key="5">
    <source>
        <dbReference type="RuleBase" id="RU003495"/>
    </source>
</evidence>
<dbReference type="EC" id="4.2.2.-" evidence="4"/>
<reference evidence="8 9" key="1">
    <citation type="submission" date="2014-02" db="EMBL/GenBank/DDBJ databases">
        <title>Expanding our view of genomic diversity in Candidatus Accumulibacter clades.</title>
        <authorList>
            <person name="Skennerton C.T."/>
            <person name="Barr J.J."/>
            <person name="Slater F.R."/>
            <person name="Bond P.L."/>
            <person name="Tyson G.W."/>
        </authorList>
    </citation>
    <scope>NUCLEOTIDE SEQUENCE [LARGE SCALE GENOMIC DNA]</scope>
    <source>
        <strain evidence="9">BA-92</strain>
    </source>
</reference>
<dbReference type="InterPro" id="IPR009009">
    <property type="entry name" value="RlpA-like_DPBB"/>
</dbReference>
<gene>
    <name evidence="4 8" type="primary">rlpA</name>
    <name evidence="8" type="ORF">AW10_03713</name>
</gene>
<dbReference type="Gene3D" id="3.30.70.1070">
    <property type="entry name" value="Sporulation related repeat"/>
    <property type="match status" value="1"/>
</dbReference>
<dbReference type="InterPro" id="IPR007730">
    <property type="entry name" value="SPOR-like_dom"/>
</dbReference>
<comment type="caution">
    <text evidence="8">The sequence shown here is derived from an EMBL/GenBank/DDBJ whole genome shotgun (WGS) entry which is preliminary data.</text>
</comment>
<evidence type="ECO:0000313" key="9">
    <source>
        <dbReference type="Proteomes" id="UP000021816"/>
    </source>
</evidence>
<dbReference type="PATRIC" id="fig|1454003.3.peg.3772"/>
<dbReference type="AlphaFoldDB" id="A0A011QFF4"/>
<name>A0A011QFF4_9PROT</name>